<comment type="caution">
    <text evidence="2">The sequence shown here is derived from an EMBL/GenBank/DDBJ whole genome shotgun (WGS) entry which is preliminary data.</text>
</comment>
<keyword evidence="1" id="KW-1133">Transmembrane helix</keyword>
<accession>A0A9P1DP62</accession>
<evidence type="ECO:0000313" key="4">
    <source>
        <dbReference type="Proteomes" id="UP001152797"/>
    </source>
</evidence>
<name>A0A9P1DP62_9DINO</name>
<dbReference type="Proteomes" id="UP001152797">
    <property type="component" value="Unassembled WGS sequence"/>
</dbReference>
<protein>
    <submittedName>
        <fullName evidence="2">Uncharacterized protein</fullName>
    </submittedName>
</protein>
<feature type="transmembrane region" description="Helical" evidence="1">
    <location>
        <begin position="6"/>
        <end position="30"/>
    </location>
</feature>
<dbReference type="InterPro" id="IPR036704">
    <property type="entry name" value="RraA/RraA-like_sf"/>
</dbReference>
<evidence type="ECO:0000313" key="2">
    <source>
        <dbReference type="EMBL" id="CAI4013820.1"/>
    </source>
</evidence>
<keyword evidence="4" id="KW-1185">Reference proteome</keyword>
<gene>
    <name evidence="2" type="ORF">C1SCF055_LOCUS38762</name>
</gene>
<dbReference type="EMBL" id="CAMXCT010006046">
    <property type="protein sequence ID" value="CAI4013820.1"/>
    <property type="molecule type" value="Genomic_DNA"/>
</dbReference>
<sequence>MLGNALMLLTYSLVSPTLAMLLVMIVIVALCAKVSGQSALVVDCGGSANSARVGGLMHTAAAVSGSVSNLVVGYFLDTPNLGYLGVQTAQVDVIRQSEESK</sequence>
<dbReference type="EMBL" id="CAMXCT020006046">
    <property type="protein sequence ID" value="CAL1167195.1"/>
    <property type="molecule type" value="Genomic_DNA"/>
</dbReference>
<evidence type="ECO:0000256" key="1">
    <source>
        <dbReference type="SAM" id="Phobius"/>
    </source>
</evidence>
<reference evidence="2" key="1">
    <citation type="submission" date="2022-10" db="EMBL/GenBank/DDBJ databases">
        <authorList>
            <person name="Chen Y."/>
            <person name="Dougan E. K."/>
            <person name="Chan C."/>
            <person name="Rhodes N."/>
            <person name="Thang M."/>
        </authorList>
    </citation>
    <scope>NUCLEOTIDE SEQUENCE</scope>
</reference>
<dbReference type="EMBL" id="CAMXCT030006046">
    <property type="protein sequence ID" value="CAL4801132.1"/>
    <property type="molecule type" value="Genomic_DNA"/>
</dbReference>
<evidence type="ECO:0000313" key="3">
    <source>
        <dbReference type="EMBL" id="CAL4801132.1"/>
    </source>
</evidence>
<reference evidence="3 4" key="2">
    <citation type="submission" date="2024-05" db="EMBL/GenBank/DDBJ databases">
        <authorList>
            <person name="Chen Y."/>
            <person name="Shah S."/>
            <person name="Dougan E. K."/>
            <person name="Thang M."/>
            <person name="Chan C."/>
        </authorList>
    </citation>
    <scope>NUCLEOTIDE SEQUENCE [LARGE SCALE GENOMIC DNA]</scope>
</reference>
<organism evidence="2">
    <name type="scientific">Cladocopium goreaui</name>
    <dbReference type="NCBI Taxonomy" id="2562237"/>
    <lineage>
        <taxon>Eukaryota</taxon>
        <taxon>Sar</taxon>
        <taxon>Alveolata</taxon>
        <taxon>Dinophyceae</taxon>
        <taxon>Suessiales</taxon>
        <taxon>Symbiodiniaceae</taxon>
        <taxon>Cladocopium</taxon>
    </lineage>
</organism>
<keyword evidence="1" id="KW-0812">Transmembrane</keyword>
<dbReference type="SUPFAM" id="SSF89562">
    <property type="entry name" value="RraA-like"/>
    <property type="match status" value="1"/>
</dbReference>
<keyword evidence="1" id="KW-0472">Membrane</keyword>
<proteinExistence type="predicted"/>
<dbReference type="AlphaFoldDB" id="A0A9P1DP62"/>